<dbReference type="InterPro" id="IPR050092">
    <property type="entry name" value="RNase_H"/>
</dbReference>
<evidence type="ECO:0000256" key="5">
    <source>
        <dbReference type="ARBA" id="ARBA00022723"/>
    </source>
</evidence>
<dbReference type="Proteomes" id="UP000774617">
    <property type="component" value="Unassembled WGS sequence"/>
</dbReference>
<protein>
    <recommendedName>
        <fullName evidence="3">ribonuclease H</fullName>
        <ecNumber evidence="3">3.1.26.4</ecNumber>
    </recommendedName>
</protein>
<feature type="domain" description="RNase H type-1" evidence="8">
    <location>
        <begin position="97"/>
        <end position="266"/>
    </location>
</feature>
<keyword evidence="6" id="KW-0255">Endonuclease</keyword>
<dbReference type="PANTHER" id="PTHR10642:SF26">
    <property type="entry name" value="RIBONUCLEASE H1"/>
    <property type="match status" value="1"/>
</dbReference>
<dbReference type="Gene3D" id="3.30.420.10">
    <property type="entry name" value="Ribonuclease H-like superfamily/Ribonuclease H"/>
    <property type="match status" value="1"/>
</dbReference>
<evidence type="ECO:0000256" key="2">
    <source>
        <dbReference type="ARBA" id="ARBA00005300"/>
    </source>
</evidence>
<accession>A0ABQ8FUL6</accession>
<evidence type="ECO:0000313" key="10">
    <source>
        <dbReference type="Proteomes" id="UP000774617"/>
    </source>
</evidence>
<evidence type="ECO:0000256" key="3">
    <source>
        <dbReference type="ARBA" id="ARBA00012180"/>
    </source>
</evidence>
<evidence type="ECO:0000256" key="6">
    <source>
        <dbReference type="ARBA" id="ARBA00022759"/>
    </source>
</evidence>
<reference evidence="9 10" key="1">
    <citation type="journal article" date="2021" name="Nat. Commun.">
        <title>Genetic determinants of endophytism in the Arabidopsis root mycobiome.</title>
        <authorList>
            <person name="Mesny F."/>
            <person name="Miyauchi S."/>
            <person name="Thiergart T."/>
            <person name="Pickel B."/>
            <person name="Atanasova L."/>
            <person name="Karlsson M."/>
            <person name="Huettel B."/>
            <person name="Barry K.W."/>
            <person name="Haridas S."/>
            <person name="Chen C."/>
            <person name="Bauer D."/>
            <person name="Andreopoulos W."/>
            <person name="Pangilinan J."/>
            <person name="LaButti K."/>
            <person name="Riley R."/>
            <person name="Lipzen A."/>
            <person name="Clum A."/>
            <person name="Drula E."/>
            <person name="Henrissat B."/>
            <person name="Kohler A."/>
            <person name="Grigoriev I.V."/>
            <person name="Martin F.M."/>
            <person name="Hacquard S."/>
        </authorList>
    </citation>
    <scope>NUCLEOTIDE SEQUENCE [LARGE SCALE GENOMIC DNA]</scope>
    <source>
        <strain evidence="9 10">MPI-SDFR-AT-0080</strain>
    </source>
</reference>
<dbReference type="CDD" id="cd13934">
    <property type="entry name" value="RNase_H_Dikarya_like"/>
    <property type="match status" value="1"/>
</dbReference>
<dbReference type="PANTHER" id="PTHR10642">
    <property type="entry name" value="RIBONUCLEASE H1"/>
    <property type="match status" value="1"/>
</dbReference>
<keyword evidence="7" id="KW-0378">Hydrolase</keyword>
<comment type="similarity">
    <text evidence="2">Belongs to the RNase H family.</text>
</comment>
<evidence type="ECO:0000313" key="9">
    <source>
        <dbReference type="EMBL" id="KAH7028268.1"/>
    </source>
</evidence>
<dbReference type="EC" id="3.1.26.4" evidence="3"/>
<keyword evidence="4" id="KW-0540">Nuclease</keyword>
<dbReference type="InterPro" id="IPR002156">
    <property type="entry name" value="RNaseH_domain"/>
</dbReference>
<dbReference type="Pfam" id="PF00075">
    <property type="entry name" value="RNase_H"/>
    <property type="match status" value="1"/>
</dbReference>
<organism evidence="9 10">
    <name type="scientific">Macrophomina phaseolina</name>
    <dbReference type="NCBI Taxonomy" id="35725"/>
    <lineage>
        <taxon>Eukaryota</taxon>
        <taxon>Fungi</taxon>
        <taxon>Dikarya</taxon>
        <taxon>Ascomycota</taxon>
        <taxon>Pezizomycotina</taxon>
        <taxon>Dothideomycetes</taxon>
        <taxon>Dothideomycetes incertae sedis</taxon>
        <taxon>Botryosphaeriales</taxon>
        <taxon>Botryosphaeriaceae</taxon>
        <taxon>Macrophomina</taxon>
    </lineage>
</organism>
<keyword evidence="10" id="KW-1185">Reference proteome</keyword>
<gene>
    <name evidence="9" type="ORF">B0J12DRAFT_684303</name>
</gene>
<evidence type="ECO:0000256" key="7">
    <source>
        <dbReference type="ARBA" id="ARBA00022801"/>
    </source>
</evidence>
<dbReference type="SUPFAM" id="SSF53098">
    <property type="entry name" value="Ribonuclease H-like"/>
    <property type="match status" value="1"/>
</dbReference>
<evidence type="ECO:0000256" key="4">
    <source>
        <dbReference type="ARBA" id="ARBA00022722"/>
    </source>
</evidence>
<dbReference type="InterPro" id="IPR036397">
    <property type="entry name" value="RNaseH_sf"/>
</dbReference>
<comment type="catalytic activity">
    <reaction evidence="1">
        <text>Endonucleolytic cleavage to 5'-phosphomonoester.</text>
        <dbReference type="EC" id="3.1.26.4"/>
    </reaction>
</comment>
<keyword evidence="5" id="KW-0479">Metal-binding</keyword>
<comment type="caution">
    <text evidence="9">The sequence shown here is derived from an EMBL/GenBank/DDBJ whole genome shotgun (WGS) entry which is preliminary data.</text>
</comment>
<dbReference type="EMBL" id="JAGTJR010000051">
    <property type="protein sequence ID" value="KAH7028268.1"/>
    <property type="molecule type" value="Genomic_DNA"/>
</dbReference>
<dbReference type="PROSITE" id="PS50879">
    <property type="entry name" value="RNASE_H_1"/>
    <property type="match status" value="1"/>
</dbReference>
<proteinExistence type="inferred from homology"/>
<evidence type="ECO:0000256" key="1">
    <source>
        <dbReference type="ARBA" id="ARBA00000077"/>
    </source>
</evidence>
<name>A0ABQ8FUL6_9PEZI</name>
<sequence length="497" mass="53878">MRQEFEKDGLVVPIIMCRHGTEKCIPYRPRPHMVRLSHSVSQLGCRDINAGRVFEADRALSEGCTLNAFERAQWDRPVINAPCHGPLCGSCGSPAAHSDSVLIAVDGACRGNGQPDATAACAVFFSQESPYNETHVLSGDGSTPTTSQRAELMGGIKALEVGRRLADDPEEAGLEHLQQIVIKADSMYLVRSATEWIEKWKDRGWTNAKGTPVVNQDLFQLLEDRIQALEHMDIVVQFLHVPREQNREADAATNRVLDELALRTRLTTPRAGGGLLITPNFTIETCEQLGEDDARPTIDVLSLGALPWFEDMYGSLLDALDDCAHIRRISTARAALERLTTVAAKPAAILVVDAGIAQKGGLDVMNKLAEYVVDGGTAIFCCAFSSFVRPSDLNSLFQASFGLSWKAGSYTRSTLRINPAAIEALPSERRLSSTCSQKALHLSGVGYDSALYLSDDLGCRNQTSAAWVRVGRGSVGYVGDVNGEEETDGVILAMCGL</sequence>
<evidence type="ECO:0000259" key="8">
    <source>
        <dbReference type="PROSITE" id="PS50879"/>
    </source>
</evidence>
<dbReference type="InterPro" id="IPR012337">
    <property type="entry name" value="RNaseH-like_sf"/>
</dbReference>